<protein>
    <submittedName>
        <fullName evidence="1">Phage related protein</fullName>
    </submittedName>
</protein>
<dbReference type="EMBL" id="CP001579">
    <property type="protein sequence ID" value="ACU50162.1"/>
    <property type="molecule type" value="Genomic_DNA"/>
</dbReference>
<gene>
    <name evidence="1" type="ordered locus">BMI_II1052</name>
</gene>
<sequence>MTMNAEQIRAARALLNWSQGDLVKASKLSLTTIRRMEDGAIGPQRSSVGNVEAVQRALESAGVTFIDAGAPSAGGGVGVRLTDVAVK</sequence>
<accession>C7LJH4</accession>
<keyword evidence="2" id="KW-1185">Reference proteome</keyword>
<evidence type="ECO:0000313" key="1">
    <source>
        <dbReference type="EMBL" id="ACU50162.1"/>
    </source>
</evidence>
<dbReference type="KEGG" id="bmr:BMI_II1052"/>
<organism evidence="1 2">
    <name type="scientific">Brucella microti (strain BCCN 7-01 / CAPM 6434 / CCM 4915)</name>
    <dbReference type="NCBI Taxonomy" id="568815"/>
    <lineage>
        <taxon>Bacteria</taxon>
        <taxon>Pseudomonadati</taxon>
        <taxon>Pseudomonadota</taxon>
        <taxon>Alphaproteobacteria</taxon>
        <taxon>Hyphomicrobiales</taxon>
        <taxon>Brucellaceae</taxon>
        <taxon>Brucella/Ochrobactrum group</taxon>
        <taxon>Brucella</taxon>
    </lineage>
</organism>
<dbReference type="InterPro" id="IPR001387">
    <property type="entry name" value="Cro/C1-type_HTH"/>
</dbReference>
<dbReference type="HOGENOM" id="CLU_066192_28_0_5"/>
<dbReference type="AlphaFoldDB" id="C7LJH4"/>
<dbReference type="Proteomes" id="UP000002188">
    <property type="component" value="Chromosome 2"/>
</dbReference>
<proteinExistence type="predicted"/>
<dbReference type="InterPro" id="IPR010982">
    <property type="entry name" value="Lambda_DNA-bd_dom_sf"/>
</dbReference>
<name>C7LJH4_BRUMC</name>
<dbReference type="CDD" id="cd00093">
    <property type="entry name" value="HTH_XRE"/>
    <property type="match status" value="1"/>
</dbReference>
<reference evidence="1 2" key="1">
    <citation type="journal article" date="2009" name="BMC Genomics">
        <title>Brucella microti: the genome sequence of an emerging pathogen.</title>
        <authorList>
            <person name="Audic S."/>
            <person name="Lescot M."/>
            <person name="Claverie J.-M."/>
            <person name="Scholz H.C."/>
        </authorList>
    </citation>
    <scope>NUCLEOTIDE SEQUENCE [LARGE SCALE GENOMIC DNA]</scope>
    <source>
        <strain evidence="1 2">CCM 4915</strain>
    </source>
</reference>
<dbReference type="GO" id="GO:0003677">
    <property type="term" value="F:DNA binding"/>
    <property type="evidence" value="ECO:0007669"/>
    <property type="project" value="InterPro"/>
</dbReference>
<dbReference type="Gene3D" id="1.10.260.40">
    <property type="entry name" value="lambda repressor-like DNA-binding domains"/>
    <property type="match status" value="1"/>
</dbReference>
<dbReference type="SUPFAM" id="SSF47413">
    <property type="entry name" value="lambda repressor-like DNA-binding domains"/>
    <property type="match status" value="1"/>
</dbReference>
<evidence type="ECO:0000313" key="2">
    <source>
        <dbReference type="Proteomes" id="UP000002188"/>
    </source>
</evidence>